<name>A0A7S8FI98_9BACT</name>
<dbReference type="Proteomes" id="UP000593737">
    <property type="component" value="Chromosome"/>
</dbReference>
<reference evidence="1 2" key="1">
    <citation type="journal article" date="2020" name="ISME J.">
        <title>Enrichment and physiological characterization of a novel comammox Nitrospira indicates ammonium inhibition of complete nitrification.</title>
        <authorList>
            <person name="Sakoula D."/>
            <person name="Koch H."/>
            <person name="Frank J."/>
            <person name="Jetten M.S.M."/>
            <person name="van Kessel M.A.H.J."/>
            <person name="Lucker S."/>
        </authorList>
    </citation>
    <scope>NUCLEOTIDE SEQUENCE [LARGE SCALE GENOMIC DNA]</scope>
    <source>
        <strain evidence="1">Comreactor17</strain>
    </source>
</reference>
<accession>A0A7S8FI98</accession>
<protein>
    <submittedName>
        <fullName evidence="1">Uncharacterized protein</fullName>
    </submittedName>
</protein>
<gene>
    <name evidence="1" type="ORF">Nkreftii_004132</name>
</gene>
<organism evidence="1 2">
    <name type="scientific">Candidatus Nitrospira kreftii</name>
    <dbReference type="NCBI Taxonomy" id="2652173"/>
    <lineage>
        <taxon>Bacteria</taxon>
        <taxon>Pseudomonadati</taxon>
        <taxon>Nitrospirota</taxon>
        <taxon>Nitrospiria</taxon>
        <taxon>Nitrospirales</taxon>
        <taxon>Nitrospiraceae</taxon>
        <taxon>Nitrospira</taxon>
    </lineage>
</organism>
<dbReference type="AlphaFoldDB" id="A0A7S8FI98"/>
<sequence>MGQAVPQSLAVSCMLISTVPAAAERSWELSIGGYGGWAFHGDTTFQANQLINVSTGFVEPVDGKGTNLRFEDAGTLGAKLSAWHLPRKYRWQPQIGLEIDWTRFTADVPGGQVIPGFGTFLTSGTPLGLIGPISRREFAVDNIAFNLLFGIRSGPQTICRRVGGIPMSVSEEVPNGLAYLYRAMKRPAIPLPFGHWQASSSL</sequence>
<evidence type="ECO:0000313" key="2">
    <source>
        <dbReference type="Proteomes" id="UP000593737"/>
    </source>
</evidence>
<dbReference type="KEGG" id="nkf:Nkreftii_004132"/>
<proteinExistence type="predicted"/>
<dbReference type="EMBL" id="CP047423">
    <property type="protein sequence ID" value="QPD06358.1"/>
    <property type="molecule type" value="Genomic_DNA"/>
</dbReference>
<evidence type="ECO:0000313" key="1">
    <source>
        <dbReference type="EMBL" id="QPD06358.1"/>
    </source>
</evidence>